<dbReference type="PROSITE" id="PS50231">
    <property type="entry name" value="RICIN_B_LECTIN"/>
    <property type="match status" value="1"/>
</dbReference>
<evidence type="ECO:0000259" key="8">
    <source>
        <dbReference type="SMART" id="SM00458"/>
    </source>
</evidence>
<comment type="pathway">
    <text evidence="1">Glycan metabolism; L-arabinan degradation.</text>
</comment>
<dbReference type="RefSeq" id="WP_181873298.1">
    <property type="nucleotide sequence ID" value="NZ_QPJD01000001.1"/>
</dbReference>
<dbReference type="SUPFAM" id="SSF75005">
    <property type="entry name" value="Arabinanase/levansucrase/invertase"/>
    <property type="match status" value="1"/>
</dbReference>
<dbReference type="AlphaFoldDB" id="A0A368W8Y0"/>
<keyword evidence="7" id="KW-0732">Signal</keyword>
<evidence type="ECO:0000256" key="2">
    <source>
        <dbReference type="ARBA" id="ARBA00009865"/>
    </source>
</evidence>
<evidence type="ECO:0000256" key="5">
    <source>
        <dbReference type="PIRSR" id="PIRSR606710-1"/>
    </source>
</evidence>
<protein>
    <submittedName>
        <fullName evidence="9">Arabinan endo-1,5-alpha-L-arabinosidase</fullName>
    </submittedName>
</protein>
<dbReference type="CDD" id="cd00161">
    <property type="entry name" value="beta-trefoil_Ricin-like"/>
    <property type="match status" value="1"/>
</dbReference>
<dbReference type="CDD" id="cd08998">
    <property type="entry name" value="GH43_Arb43a-like"/>
    <property type="match status" value="1"/>
</dbReference>
<feature type="domain" description="Ricin B lectin" evidence="8">
    <location>
        <begin position="479"/>
        <end position="616"/>
    </location>
</feature>
<proteinExistence type="inferred from homology"/>
<dbReference type="Pfam" id="PF16369">
    <property type="entry name" value="GH43_C"/>
    <property type="match status" value="1"/>
</dbReference>
<comment type="similarity">
    <text evidence="2">Belongs to the glycosyl hydrolase 43 family.</text>
</comment>
<dbReference type="InterPro" id="IPR050727">
    <property type="entry name" value="GH43_arabinanases"/>
</dbReference>
<dbReference type="GO" id="GO:0004553">
    <property type="term" value="F:hydrolase activity, hydrolyzing O-glycosyl compounds"/>
    <property type="evidence" value="ECO:0007669"/>
    <property type="project" value="InterPro"/>
</dbReference>
<dbReference type="Gene3D" id="2.40.128.10">
    <property type="match status" value="1"/>
</dbReference>
<evidence type="ECO:0000313" key="9">
    <source>
        <dbReference type="EMBL" id="RCW51803.1"/>
    </source>
</evidence>
<evidence type="ECO:0000256" key="4">
    <source>
        <dbReference type="ARBA" id="ARBA00023295"/>
    </source>
</evidence>
<reference evidence="9 10" key="1">
    <citation type="submission" date="2018-07" db="EMBL/GenBank/DDBJ databases">
        <title>Genomic Encyclopedia of Type Strains, Phase III (KMG-III): the genomes of soil and plant-associated and newly described type strains.</title>
        <authorList>
            <person name="Whitman W."/>
        </authorList>
    </citation>
    <scope>NUCLEOTIDE SEQUENCE [LARGE SCALE GENOMIC DNA]</scope>
    <source>
        <strain evidence="9 10">CECT 7506</strain>
    </source>
</reference>
<evidence type="ECO:0000256" key="6">
    <source>
        <dbReference type="PIRSR" id="PIRSR606710-2"/>
    </source>
</evidence>
<feature type="site" description="Important for catalytic activity, responsible for pKa modulation of the active site Glu and correct orientation of both the proton donor and substrate" evidence="6">
    <location>
        <position position="179"/>
    </location>
</feature>
<dbReference type="SMART" id="SM00458">
    <property type="entry name" value="RICIN"/>
    <property type="match status" value="1"/>
</dbReference>
<dbReference type="Gene3D" id="2.80.10.50">
    <property type="match status" value="3"/>
</dbReference>
<dbReference type="InterPro" id="IPR023296">
    <property type="entry name" value="Glyco_hydro_beta-prop_sf"/>
</dbReference>
<feature type="signal peptide" evidence="7">
    <location>
        <begin position="1"/>
        <end position="28"/>
    </location>
</feature>
<evidence type="ECO:0000313" key="10">
    <source>
        <dbReference type="Proteomes" id="UP000252415"/>
    </source>
</evidence>
<evidence type="ECO:0000256" key="3">
    <source>
        <dbReference type="ARBA" id="ARBA00022801"/>
    </source>
</evidence>
<dbReference type="PANTHER" id="PTHR43301:SF3">
    <property type="entry name" value="ARABINAN ENDO-1,5-ALPHA-L-ARABINOSIDASE A-RELATED"/>
    <property type="match status" value="1"/>
</dbReference>
<dbReference type="InterPro" id="IPR000772">
    <property type="entry name" value="Ricin_B_lectin"/>
</dbReference>
<dbReference type="SUPFAM" id="SSF50370">
    <property type="entry name" value="Ricin B-like lectins"/>
    <property type="match status" value="1"/>
</dbReference>
<feature type="active site" description="Proton acceptor" evidence="5">
    <location>
        <position position="57"/>
    </location>
</feature>
<dbReference type="InterPro" id="IPR032291">
    <property type="entry name" value="Abn2_C"/>
</dbReference>
<dbReference type="GO" id="GO:0005975">
    <property type="term" value="P:carbohydrate metabolic process"/>
    <property type="evidence" value="ECO:0007669"/>
    <property type="project" value="InterPro"/>
</dbReference>
<gene>
    <name evidence="9" type="ORF">DFP97_101146</name>
</gene>
<name>A0A368W8Y0_9BACL</name>
<dbReference type="InterPro" id="IPR006710">
    <property type="entry name" value="Glyco_hydro_43"/>
</dbReference>
<dbReference type="Pfam" id="PF04616">
    <property type="entry name" value="Glyco_hydro_43"/>
    <property type="match status" value="1"/>
</dbReference>
<keyword evidence="10" id="KW-1185">Reference proteome</keyword>
<evidence type="ECO:0000256" key="1">
    <source>
        <dbReference type="ARBA" id="ARBA00004834"/>
    </source>
</evidence>
<dbReference type="EMBL" id="QPJD01000001">
    <property type="protein sequence ID" value="RCW51803.1"/>
    <property type="molecule type" value="Genomic_DNA"/>
</dbReference>
<evidence type="ECO:0000256" key="7">
    <source>
        <dbReference type="SAM" id="SignalP"/>
    </source>
</evidence>
<feature type="chain" id="PRO_5016835861" evidence="7">
    <location>
        <begin position="29"/>
        <end position="618"/>
    </location>
</feature>
<dbReference type="PANTHER" id="PTHR43301">
    <property type="entry name" value="ARABINAN ENDO-1,5-ALPHA-L-ARABINOSIDASE"/>
    <property type="match status" value="1"/>
</dbReference>
<feature type="active site" description="Proton donor" evidence="5">
    <location>
        <position position="234"/>
    </location>
</feature>
<dbReference type="Pfam" id="PF14200">
    <property type="entry name" value="RicinB_lectin_2"/>
    <property type="match status" value="2"/>
</dbReference>
<dbReference type="InterPro" id="IPR035992">
    <property type="entry name" value="Ricin_B-like_lectins"/>
</dbReference>
<comment type="caution">
    <text evidence="9">The sequence shown here is derived from an EMBL/GenBank/DDBJ whole genome shotgun (WGS) entry which is preliminary data.</text>
</comment>
<organism evidence="9 10">
    <name type="scientific">Paenibacillus prosopidis</name>
    <dbReference type="NCBI Taxonomy" id="630520"/>
    <lineage>
        <taxon>Bacteria</taxon>
        <taxon>Bacillati</taxon>
        <taxon>Bacillota</taxon>
        <taxon>Bacilli</taxon>
        <taxon>Bacillales</taxon>
        <taxon>Paenibacillaceae</taxon>
        <taxon>Paenibacillus</taxon>
    </lineage>
</organism>
<sequence length="618" mass="67469">MKQFVKKPALLFFPLLAFMLLFQAVAMAVPAPPPSYPMYDTANINNETKWNIMNVHDPEVIKDGGFYWMYSTDYKVGGTATPGIQVRRSTDLVNWSWYGYAFSGMPAGAKSWTGVDVIWAPEIVKMGSTYYLYYCASQFGTRTSYIGVATSSSPAGPWSDKGEVFKTKDGDSYQANAIDPNIIFDASGNPWMSYGSFFGGIYVNRIDAATGKLVTYGQGTLIAKRASSVNGGVEGPNLVYNTSDQKYYLFTSYDSCCSAFDYNVRVGRSSSITGPYVDFNGNALTNTTLAPSEVGTKVLGSYGFSGADGWYGPGHNTILQDGTNWYMIHHARGEADKNWTYLHVRKMMWVNGWPVVSPERYTGETETTLSANVVAGNWESIVLDRGNNGKITSTSVALLASGKIGSESSSNFWEFTAPNTLKLNWYAPGQAPGDYWIDTVKVMESWDWEKNRRTYVYSGYNQSGTAIWGKKMNEPVISGATYKLINVGSNKALDVANGGTANGTNVQIWEDNGFNPQKWTITKNSDGTYKLLNVGSNKVLDVANGGTADGTNVQIWDSNGLSAQKWNINLNTDGTYTLVNTGSGKALDVANGGTANGTNVQIWTGNGFASQKWQLIAQ</sequence>
<dbReference type="Proteomes" id="UP000252415">
    <property type="component" value="Unassembled WGS sequence"/>
</dbReference>
<keyword evidence="3" id="KW-0378">Hydrolase</keyword>
<keyword evidence="4" id="KW-0326">Glycosidase</keyword>
<dbReference type="Gene3D" id="2.115.10.20">
    <property type="entry name" value="Glycosyl hydrolase domain, family 43"/>
    <property type="match status" value="1"/>
</dbReference>
<accession>A0A368W8Y0</accession>